<sequence>MDLPKLDSLTKTWHTEPYPSISPTRPELSAKGKNVIVTGGGTGIGRAIAVAFAQAGAKSVSILGRRVDKLKEGAEAISKEATTKETKVLYEKADLSDRSQVDAALKSITDQVGKIDILVSNAGFLPTPGQLLDYDPAFLMRGFELNVLTTLNILQAFVPLAGPEPVVINTSTAIAHFRPVTGAGGYGISKAANLKLVDYFAWENPQIHVVNLQPGFVPTDLNGHPDEATDVGKILLPLVTATHASRDHEKLMMAFCILAELPGQFAVWLASPEAKFLKSKFVWSNWDVPEMLEKAEEIKTTKLLDWKLEGIAM</sequence>
<feature type="region of interest" description="Disordered" evidence="3">
    <location>
        <begin position="1"/>
        <end position="26"/>
    </location>
</feature>
<evidence type="ECO:0000256" key="1">
    <source>
        <dbReference type="ARBA" id="ARBA00006484"/>
    </source>
</evidence>
<name>A0A0D2DT44_9EURO</name>
<dbReference type="STRING" id="215243.A0A0D2DT44"/>
<dbReference type="Proteomes" id="UP000053342">
    <property type="component" value="Unassembled WGS sequence"/>
</dbReference>
<gene>
    <name evidence="4" type="ORF">PV06_01939</name>
</gene>
<protein>
    <recommendedName>
        <fullName evidence="6">NAD(P)-binding protein</fullName>
    </recommendedName>
</protein>
<dbReference type="GO" id="GO:0016491">
    <property type="term" value="F:oxidoreductase activity"/>
    <property type="evidence" value="ECO:0007669"/>
    <property type="project" value="UniProtKB-KW"/>
</dbReference>
<dbReference type="OrthoDB" id="1933717at2759"/>
<dbReference type="Gene3D" id="3.40.50.720">
    <property type="entry name" value="NAD(P)-binding Rossmann-like Domain"/>
    <property type="match status" value="1"/>
</dbReference>
<dbReference type="Pfam" id="PF00106">
    <property type="entry name" value="adh_short"/>
    <property type="match status" value="1"/>
</dbReference>
<dbReference type="HOGENOM" id="CLU_010194_8_2_1"/>
<accession>A0A0D2DT44</accession>
<dbReference type="PANTHER" id="PTHR42901">
    <property type="entry name" value="ALCOHOL DEHYDROGENASE"/>
    <property type="match status" value="1"/>
</dbReference>
<evidence type="ECO:0008006" key="6">
    <source>
        <dbReference type="Google" id="ProtNLM"/>
    </source>
</evidence>
<dbReference type="GeneID" id="27354013"/>
<keyword evidence="5" id="KW-1185">Reference proteome</keyword>
<dbReference type="InterPro" id="IPR036291">
    <property type="entry name" value="NAD(P)-bd_dom_sf"/>
</dbReference>
<dbReference type="CDD" id="cd05233">
    <property type="entry name" value="SDR_c"/>
    <property type="match status" value="1"/>
</dbReference>
<evidence type="ECO:0000256" key="2">
    <source>
        <dbReference type="ARBA" id="ARBA00023002"/>
    </source>
</evidence>
<proteinExistence type="inferred from homology"/>
<reference evidence="4 5" key="1">
    <citation type="submission" date="2015-01" db="EMBL/GenBank/DDBJ databases">
        <title>The Genome Sequence of Exophiala oligosperma CBS72588.</title>
        <authorList>
            <consortium name="The Broad Institute Genomics Platform"/>
            <person name="Cuomo C."/>
            <person name="de Hoog S."/>
            <person name="Gorbushina A."/>
            <person name="Stielow B."/>
            <person name="Teixiera M."/>
            <person name="Abouelleil A."/>
            <person name="Chapman S.B."/>
            <person name="Priest M."/>
            <person name="Young S.K."/>
            <person name="Wortman J."/>
            <person name="Nusbaum C."/>
            <person name="Birren B."/>
        </authorList>
    </citation>
    <scope>NUCLEOTIDE SEQUENCE [LARGE SCALE GENOMIC DNA]</scope>
    <source>
        <strain evidence="4 5">CBS 72588</strain>
    </source>
</reference>
<evidence type="ECO:0000256" key="3">
    <source>
        <dbReference type="SAM" id="MobiDB-lite"/>
    </source>
</evidence>
<evidence type="ECO:0000313" key="5">
    <source>
        <dbReference type="Proteomes" id="UP000053342"/>
    </source>
</evidence>
<keyword evidence="2" id="KW-0560">Oxidoreductase</keyword>
<dbReference type="VEuPathDB" id="FungiDB:PV06_01939"/>
<dbReference type="PANTHER" id="PTHR42901:SF1">
    <property type="entry name" value="ALCOHOL DEHYDROGENASE"/>
    <property type="match status" value="1"/>
</dbReference>
<dbReference type="InterPro" id="IPR002347">
    <property type="entry name" value="SDR_fam"/>
</dbReference>
<evidence type="ECO:0000313" key="4">
    <source>
        <dbReference type="EMBL" id="KIW46258.1"/>
    </source>
</evidence>
<organism evidence="4 5">
    <name type="scientific">Exophiala oligosperma</name>
    <dbReference type="NCBI Taxonomy" id="215243"/>
    <lineage>
        <taxon>Eukaryota</taxon>
        <taxon>Fungi</taxon>
        <taxon>Dikarya</taxon>
        <taxon>Ascomycota</taxon>
        <taxon>Pezizomycotina</taxon>
        <taxon>Eurotiomycetes</taxon>
        <taxon>Chaetothyriomycetidae</taxon>
        <taxon>Chaetothyriales</taxon>
        <taxon>Herpotrichiellaceae</taxon>
        <taxon>Exophiala</taxon>
    </lineage>
</organism>
<dbReference type="RefSeq" id="XP_016266474.1">
    <property type="nucleotide sequence ID" value="XM_016402577.1"/>
</dbReference>
<dbReference type="SUPFAM" id="SSF51735">
    <property type="entry name" value="NAD(P)-binding Rossmann-fold domains"/>
    <property type="match status" value="1"/>
</dbReference>
<dbReference type="PRINTS" id="PR00081">
    <property type="entry name" value="GDHRDH"/>
</dbReference>
<comment type="similarity">
    <text evidence="1">Belongs to the short-chain dehydrogenases/reductases (SDR) family.</text>
</comment>
<dbReference type="EMBL" id="KN847333">
    <property type="protein sequence ID" value="KIW46258.1"/>
    <property type="molecule type" value="Genomic_DNA"/>
</dbReference>
<dbReference type="AlphaFoldDB" id="A0A0D2DT44"/>